<keyword evidence="2" id="KW-1185">Reference proteome</keyword>
<sequence>LEQSALFPQFLELNLDFTCPTKPNSTTLEIEPSTSSLKLVLKYSLQYDSKPAKDLEEVKEEAEKVASEKQHKKEIAAEKQIAREAKKTQKEENQKQKKLRWN</sequence>
<dbReference type="EMBL" id="CAJVQC010088003">
    <property type="protein sequence ID" value="CAG8823789.1"/>
    <property type="molecule type" value="Genomic_DNA"/>
</dbReference>
<feature type="non-terminal residue" evidence="1">
    <location>
        <position position="102"/>
    </location>
</feature>
<organism evidence="1 2">
    <name type="scientific">Racocetra persica</name>
    <dbReference type="NCBI Taxonomy" id="160502"/>
    <lineage>
        <taxon>Eukaryota</taxon>
        <taxon>Fungi</taxon>
        <taxon>Fungi incertae sedis</taxon>
        <taxon>Mucoromycota</taxon>
        <taxon>Glomeromycotina</taxon>
        <taxon>Glomeromycetes</taxon>
        <taxon>Diversisporales</taxon>
        <taxon>Gigasporaceae</taxon>
        <taxon>Racocetra</taxon>
    </lineage>
</organism>
<accession>A0ACA9S570</accession>
<comment type="caution">
    <text evidence="1">The sequence shown here is derived from an EMBL/GenBank/DDBJ whole genome shotgun (WGS) entry which is preliminary data.</text>
</comment>
<evidence type="ECO:0000313" key="1">
    <source>
        <dbReference type="EMBL" id="CAG8823789.1"/>
    </source>
</evidence>
<proteinExistence type="predicted"/>
<reference evidence="1" key="1">
    <citation type="submission" date="2021-06" db="EMBL/GenBank/DDBJ databases">
        <authorList>
            <person name="Kallberg Y."/>
            <person name="Tangrot J."/>
            <person name="Rosling A."/>
        </authorList>
    </citation>
    <scope>NUCLEOTIDE SEQUENCE</scope>
    <source>
        <strain evidence="1">MA461A</strain>
    </source>
</reference>
<evidence type="ECO:0000313" key="2">
    <source>
        <dbReference type="Proteomes" id="UP000789920"/>
    </source>
</evidence>
<gene>
    <name evidence="1" type="ORF">RPERSI_LOCUS26101</name>
</gene>
<protein>
    <submittedName>
        <fullName evidence="1">6583_t:CDS:1</fullName>
    </submittedName>
</protein>
<feature type="non-terminal residue" evidence="1">
    <location>
        <position position="1"/>
    </location>
</feature>
<name>A0ACA9S570_9GLOM</name>
<dbReference type="Proteomes" id="UP000789920">
    <property type="component" value="Unassembled WGS sequence"/>
</dbReference>